<evidence type="ECO:0008006" key="4">
    <source>
        <dbReference type="Google" id="ProtNLM"/>
    </source>
</evidence>
<name>A0ABU0AH73_9BACI</name>
<keyword evidence="1" id="KW-0812">Transmembrane</keyword>
<proteinExistence type="predicted"/>
<gene>
    <name evidence="2" type="ORF">J2S17_002491</name>
</gene>
<evidence type="ECO:0000256" key="1">
    <source>
        <dbReference type="SAM" id="Phobius"/>
    </source>
</evidence>
<reference evidence="2 3" key="1">
    <citation type="submission" date="2023-07" db="EMBL/GenBank/DDBJ databases">
        <title>Genomic Encyclopedia of Type Strains, Phase IV (KMG-IV): sequencing the most valuable type-strain genomes for metagenomic binning, comparative biology and taxonomic classification.</title>
        <authorList>
            <person name="Goeker M."/>
        </authorList>
    </citation>
    <scope>NUCLEOTIDE SEQUENCE [LARGE SCALE GENOMIC DNA]</scope>
    <source>
        <strain evidence="2 3">DSM 23494</strain>
    </source>
</reference>
<dbReference type="Proteomes" id="UP001238088">
    <property type="component" value="Unassembled WGS sequence"/>
</dbReference>
<evidence type="ECO:0000313" key="2">
    <source>
        <dbReference type="EMBL" id="MDQ0270616.1"/>
    </source>
</evidence>
<dbReference type="RefSeq" id="WP_307475173.1">
    <property type="nucleotide sequence ID" value="NZ_JAUSUB010000009.1"/>
</dbReference>
<organism evidence="2 3">
    <name type="scientific">Cytobacillus purgationiresistens</name>
    <dbReference type="NCBI Taxonomy" id="863449"/>
    <lineage>
        <taxon>Bacteria</taxon>
        <taxon>Bacillati</taxon>
        <taxon>Bacillota</taxon>
        <taxon>Bacilli</taxon>
        <taxon>Bacillales</taxon>
        <taxon>Bacillaceae</taxon>
        <taxon>Cytobacillus</taxon>
    </lineage>
</organism>
<keyword evidence="1" id="KW-0472">Membrane</keyword>
<keyword evidence="3" id="KW-1185">Reference proteome</keyword>
<accession>A0ABU0AH73</accession>
<keyword evidence="1" id="KW-1133">Transmembrane helix</keyword>
<feature type="transmembrane region" description="Helical" evidence="1">
    <location>
        <begin position="63"/>
        <end position="88"/>
    </location>
</feature>
<dbReference type="EMBL" id="JAUSUB010000009">
    <property type="protein sequence ID" value="MDQ0270616.1"/>
    <property type="molecule type" value="Genomic_DNA"/>
</dbReference>
<sequence>MIMLILWLGFIIYLIVRNREKLRLLSDVQKIGVFITYCLTVFIASMSIYYGGRMITEGMHNPLFSCLIRLCVVILTMWCAGLALNYVLNKITNGMIDLTKLKR</sequence>
<evidence type="ECO:0000313" key="3">
    <source>
        <dbReference type="Proteomes" id="UP001238088"/>
    </source>
</evidence>
<comment type="caution">
    <text evidence="2">The sequence shown here is derived from an EMBL/GenBank/DDBJ whole genome shotgun (WGS) entry which is preliminary data.</text>
</comment>
<feature type="transmembrane region" description="Helical" evidence="1">
    <location>
        <begin position="34"/>
        <end position="51"/>
    </location>
</feature>
<protein>
    <recommendedName>
        <fullName evidence="4">YtpI-like protein</fullName>
    </recommendedName>
</protein>